<dbReference type="EMBL" id="CP036259">
    <property type="protein sequence ID" value="QDR80229.1"/>
    <property type="molecule type" value="Genomic_DNA"/>
</dbReference>
<name>A0A517DSA5_9FIRM</name>
<dbReference type="KEGG" id="sted:SPTER_15480"/>
<gene>
    <name evidence="1" type="ORF">SPTER_15480</name>
</gene>
<accession>A0A517DSA5</accession>
<evidence type="ECO:0000313" key="1">
    <source>
        <dbReference type="EMBL" id="QDR80229.1"/>
    </source>
</evidence>
<dbReference type="Proteomes" id="UP000320776">
    <property type="component" value="Chromosome"/>
</dbReference>
<dbReference type="AlphaFoldDB" id="A0A517DSA5"/>
<sequence length="181" mass="20069">MTVDQLLNKARFKLGDTYKAKISDYSLLDALESVLTLVSTALDSITSNLLVKRIAVPLVAGVGELPADFQSLVAVEDGWRHAPLNRKPGRGEYQLLGNQIYADAATVNILYKRHLKVTSISDSVPLPDAFTELIIQFMQLILDDPASKSNDELLSMIAPEVYRLAAGRERTELRQNLIFKV</sequence>
<dbReference type="RefSeq" id="WP_144349816.1">
    <property type="nucleotide sequence ID" value="NZ_CP036259.1"/>
</dbReference>
<keyword evidence="2" id="KW-1185">Reference proteome</keyword>
<evidence type="ECO:0000313" key="2">
    <source>
        <dbReference type="Proteomes" id="UP000320776"/>
    </source>
</evidence>
<proteinExistence type="predicted"/>
<protein>
    <submittedName>
        <fullName evidence="1">Uncharacterized protein</fullName>
    </submittedName>
</protein>
<organism evidence="1 2">
    <name type="scientific">Sporomusa termitida</name>
    <dbReference type="NCBI Taxonomy" id="2377"/>
    <lineage>
        <taxon>Bacteria</taxon>
        <taxon>Bacillati</taxon>
        <taxon>Bacillota</taxon>
        <taxon>Negativicutes</taxon>
        <taxon>Selenomonadales</taxon>
        <taxon>Sporomusaceae</taxon>
        <taxon>Sporomusa</taxon>
    </lineage>
</organism>
<reference evidence="1 2" key="1">
    <citation type="submission" date="2019-02" db="EMBL/GenBank/DDBJ databases">
        <title>Closed genome of Sporomusa termitida DSM 4440.</title>
        <authorList>
            <person name="Poehlein A."/>
            <person name="Daniel R."/>
        </authorList>
    </citation>
    <scope>NUCLEOTIDE SEQUENCE [LARGE SCALE GENOMIC DNA]</scope>
    <source>
        <strain evidence="1 2">DSM 4440</strain>
    </source>
</reference>